<comment type="similarity">
    <text evidence="2">Belongs to the sterol desaturase family.</text>
</comment>
<dbReference type="PANTHER" id="PTHR11863">
    <property type="entry name" value="STEROL DESATURASE"/>
    <property type="match status" value="1"/>
</dbReference>
<keyword evidence="8" id="KW-0456">Lyase</keyword>
<dbReference type="InterPro" id="IPR006694">
    <property type="entry name" value="Fatty_acid_hydroxylase"/>
</dbReference>
<dbReference type="GO" id="GO:0071771">
    <property type="term" value="F:aldehyde oxygenase (deformylating) activity"/>
    <property type="evidence" value="ECO:0007669"/>
    <property type="project" value="UniProtKB-EC"/>
</dbReference>
<reference evidence="11 12" key="1">
    <citation type="journal article" date="2019" name="Nat. Plants">
        <title>Genome sequencing of Musa balbisiana reveals subgenome evolution and function divergence in polyploid bananas.</title>
        <authorList>
            <person name="Yao X."/>
        </authorList>
    </citation>
    <scope>NUCLEOTIDE SEQUENCE [LARGE SCALE GENOMIC DNA]</scope>
    <source>
        <strain evidence="12">cv. DH-PKW</strain>
        <tissue evidence="11">Leaves</tissue>
    </source>
</reference>
<evidence type="ECO:0000259" key="10">
    <source>
        <dbReference type="Pfam" id="PF04116"/>
    </source>
</evidence>
<evidence type="ECO:0000256" key="4">
    <source>
        <dbReference type="ARBA" id="ARBA00022692"/>
    </source>
</evidence>
<evidence type="ECO:0000256" key="6">
    <source>
        <dbReference type="ARBA" id="ARBA00022989"/>
    </source>
</evidence>
<comment type="subcellular location">
    <subcellularLocation>
        <location evidence="1">Endoplasmic reticulum membrane</location>
        <topology evidence="1">Multi-pass membrane protein</topology>
    </subcellularLocation>
</comment>
<dbReference type="STRING" id="52838.A0A4S8K4V3"/>
<protein>
    <recommendedName>
        <fullName evidence="3">aldehyde oxygenase (deformylating)</fullName>
        <ecNumber evidence="3">4.1.99.5</ecNumber>
    </recommendedName>
</protein>
<organism evidence="11 12">
    <name type="scientific">Musa balbisiana</name>
    <name type="common">Banana</name>
    <dbReference type="NCBI Taxonomy" id="52838"/>
    <lineage>
        <taxon>Eukaryota</taxon>
        <taxon>Viridiplantae</taxon>
        <taxon>Streptophyta</taxon>
        <taxon>Embryophyta</taxon>
        <taxon>Tracheophyta</taxon>
        <taxon>Spermatophyta</taxon>
        <taxon>Magnoliopsida</taxon>
        <taxon>Liliopsida</taxon>
        <taxon>Zingiberales</taxon>
        <taxon>Musaceae</taxon>
        <taxon>Musa</taxon>
    </lineage>
</organism>
<dbReference type="GO" id="GO:0008610">
    <property type="term" value="P:lipid biosynthetic process"/>
    <property type="evidence" value="ECO:0007669"/>
    <property type="project" value="InterPro"/>
</dbReference>
<dbReference type="AlphaFoldDB" id="A0A4S8K4V3"/>
<feature type="domain" description="Fatty acid hydroxylase" evidence="10">
    <location>
        <begin position="109"/>
        <end position="182"/>
    </location>
</feature>
<dbReference type="GO" id="GO:0005789">
    <property type="term" value="C:endoplasmic reticulum membrane"/>
    <property type="evidence" value="ECO:0007669"/>
    <property type="project" value="UniProtKB-SubCell"/>
</dbReference>
<evidence type="ECO:0000256" key="7">
    <source>
        <dbReference type="ARBA" id="ARBA00023136"/>
    </source>
</evidence>
<comment type="catalytic activity">
    <reaction evidence="9">
        <text>a long-chain fatty aldehyde + 2 NADPH + O2 + H(+) = a long-chain alkane + formate + 2 NADP(+) + H2O</text>
        <dbReference type="Rhea" id="RHEA:21440"/>
        <dbReference type="ChEBI" id="CHEBI:15377"/>
        <dbReference type="ChEBI" id="CHEBI:15378"/>
        <dbReference type="ChEBI" id="CHEBI:15379"/>
        <dbReference type="ChEBI" id="CHEBI:15740"/>
        <dbReference type="ChEBI" id="CHEBI:17176"/>
        <dbReference type="ChEBI" id="CHEBI:57783"/>
        <dbReference type="ChEBI" id="CHEBI:58349"/>
        <dbReference type="ChEBI" id="CHEBI:83563"/>
        <dbReference type="EC" id="4.1.99.5"/>
    </reaction>
</comment>
<evidence type="ECO:0000256" key="5">
    <source>
        <dbReference type="ARBA" id="ARBA00022824"/>
    </source>
</evidence>
<keyword evidence="6" id="KW-1133">Transmembrane helix</keyword>
<accession>A0A4S8K4V3</accession>
<evidence type="ECO:0000256" key="3">
    <source>
        <dbReference type="ARBA" id="ARBA00013146"/>
    </source>
</evidence>
<keyword evidence="5" id="KW-0256">Endoplasmic reticulum</keyword>
<dbReference type="EMBL" id="PYDT01000002">
    <property type="protein sequence ID" value="THU69818.1"/>
    <property type="molecule type" value="Genomic_DNA"/>
</dbReference>
<evidence type="ECO:0000313" key="12">
    <source>
        <dbReference type="Proteomes" id="UP000317650"/>
    </source>
</evidence>
<keyword evidence="12" id="KW-1185">Reference proteome</keyword>
<dbReference type="Pfam" id="PF04116">
    <property type="entry name" value="FA_hydroxylase"/>
    <property type="match status" value="1"/>
</dbReference>
<proteinExistence type="inferred from homology"/>
<dbReference type="GO" id="GO:0016491">
    <property type="term" value="F:oxidoreductase activity"/>
    <property type="evidence" value="ECO:0007669"/>
    <property type="project" value="InterPro"/>
</dbReference>
<evidence type="ECO:0000256" key="9">
    <source>
        <dbReference type="ARBA" id="ARBA00047909"/>
    </source>
</evidence>
<sequence length="218" mass="24972">MKRKPQPSPVVIAAQFLAATLVLDTWQYFMQPYMNANKSLYKHVLSKHHTLVVPDAFGARYNHPLEDLLLDTRPRRHAGDEAGERAADGRLLLLHRHREDDGRPLRAAFLVSGMTPRTGAFFFSFATVKTVDDHCGLWLPGNLLHAFFRNNSAYHDVHHQLNGSKYNFSQPFSVTWDRIMGTYMPYSPETRKEGRVRSPADQTQELMGSIHILLLRFS</sequence>
<name>A0A4S8K4V3_MUSBA</name>
<evidence type="ECO:0000256" key="2">
    <source>
        <dbReference type="ARBA" id="ARBA00009324"/>
    </source>
</evidence>
<dbReference type="Proteomes" id="UP000317650">
    <property type="component" value="Chromosome 8"/>
</dbReference>
<dbReference type="EC" id="4.1.99.5" evidence="3"/>
<dbReference type="GO" id="GO:0005506">
    <property type="term" value="F:iron ion binding"/>
    <property type="evidence" value="ECO:0007669"/>
    <property type="project" value="InterPro"/>
</dbReference>
<keyword evidence="7" id="KW-0472">Membrane</keyword>
<gene>
    <name evidence="11" type="ORF">C4D60_Mb08t18420</name>
</gene>
<keyword evidence="4" id="KW-0812">Transmembrane</keyword>
<evidence type="ECO:0000256" key="1">
    <source>
        <dbReference type="ARBA" id="ARBA00004477"/>
    </source>
</evidence>
<evidence type="ECO:0000256" key="8">
    <source>
        <dbReference type="ARBA" id="ARBA00023239"/>
    </source>
</evidence>
<evidence type="ECO:0000313" key="11">
    <source>
        <dbReference type="EMBL" id="THU69818.1"/>
    </source>
</evidence>
<dbReference type="InterPro" id="IPR050307">
    <property type="entry name" value="Sterol_Desaturase_Related"/>
</dbReference>
<comment type="caution">
    <text evidence="11">The sequence shown here is derived from an EMBL/GenBank/DDBJ whole genome shotgun (WGS) entry which is preliminary data.</text>
</comment>